<feature type="region of interest" description="Disordered" evidence="1">
    <location>
        <begin position="213"/>
        <end position="232"/>
    </location>
</feature>
<evidence type="ECO:0000313" key="4">
    <source>
        <dbReference type="Proteomes" id="UP001218218"/>
    </source>
</evidence>
<organism evidence="3 4">
    <name type="scientific">Mycena albidolilacea</name>
    <dbReference type="NCBI Taxonomy" id="1033008"/>
    <lineage>
        <taxon>Eukaryota</taxon>
        <taxon>Fungi</taxon>
        <taxon>Dikarya</taxon>
        <taxon>Basidiomycota</taxon>
        <taxon>Agaricomycotina</taxon>
        <taxon>Agaricomycetes</taxon>
        <taxon>Agaricomycetidae</taxon>
        <taxon>Agaricales</taxon>
        <taxon>Marasmiineae</taxon>
        <taxon>Mycenaceae</taxon>
        <taxon>Mycena</taxon>
    </lineage>
</organism>
<evidence type="ECO:0000256" key="2">
    <source>
        <dbReference type="SAM" id="SignalP"/>
    </source>
</evidence>
<proteinExistence type="predicted"/>
<feature type="compositionally biased region" description="Basic and acidic residues" evidence="1">
    <location>
        <begin position="223"/>
        <end position="232"/>
    </location>
</feature>
<evidence type="ECO:0000313" key="3">
    <source>
        <dbReference type="EMBL" id="KAJ7364838.1"/>
    </source>
</evidence>
<feature type="signal peptide" evidence="2">
    <location>
        <begin position="1"/>
        <end position="31"/>
    </location>
</feature>
<keyword evidence="2" id="KW-0732">Signal</keyword>
<gene>
    <name evidence="3" type="ORF">DFH08DRAFT_1017509</name>
</gene>
<name>A0AAD7F2M9_9AGAR</name>
<sequence length="341" mass="37993">MDALDPKPKDVERMWMRLCLLLLGMTDWLDLIEDEDELGPLPADCDVPEELRPISEAGSKPESEPDEEPWLSCREDVFPSTRGLAKTLQNLALWTGEPCGGSGVFLLISRLSEYMPSFAEEILRSPIVLNRFEAKAPPNTFRLAIAAVTHFLHQRPKTHFLHLLTYFQDLLLDIAICVQPALAEMPGLEAASAKTWWALARIGLDAGPAFPWEKFGRPQPRSSELKPRRDSENNDVLVPLHITGAKADAPGNQPAGHMPQRHLVSRCPINQLIVPEVLGLKEAGVHWKDVLTRRAEGDSQPESAFAEIYETRKVDGAWIQSIADLLMKHDVAMHGLTQGSQ</sequence>
<accession>A0AAD7F2M9</accession>
<evidence type="ECO:0000256" key="1">
    <source>
        <dbReference type="SAM" id="MobiDB-lite"/>
    </source>
</evidence>
<keyword evidence="4" id="KW-1185">Reference proteome</keyword>
<feature type="chain" id="PRO_5042256834" evidence="2">
    <location>
        <begin position="32"/>
        <end position="341"/>
    </location>
</feature>
<dbReference type="AlphaFoldDB" id="A0AAD7F2M9"/>
<protein>
    <submittedName>
        <fullName evidence="3">Uncharacterized protein</fullName>
    </submittedName>
</protein>
<comment type="caution">
    <text evidence="3">The sequence shown here is derived from an EMBL/GenBank/DDBJ whole genome shotgun (WGS) entry which is preliminary data.</text>
</comment>
<dbReference type="Proteomes" id="UP001218218">
    <property type="component" value="Unassembled WGS sequence"/>
</dbReference>
<dbReference type="EMBL" id="JARIHO010000003">
    <property type="protein sequence ID" value="KAJ7364838.1"/>
    <property type="molecule type" value="Genomic_DNA"/>
</dbReference>
<reference evidence="3" key="1">
    <citation type="submission" date="2023-03" db="EMBL/GenBank/DDBJ databases">
        <title>Massive genome expansion in bonnet fungi (Mycena s.s.) driven by repeated elements and novel gene families across ecological guilds.</title>
        <authorList>
            <consortium name="Lawrence Berkeley National Laboratory"/>
            <person name="Harder C.B."/>
            <person name="Miyauchi S."/>
            <person name="Viragh M."/>
            <person name="Kuo A."/>
            <person name="Thoen E."/>
            <person name="Andreopoulos B."/>
            <person name="Lu D."/>
            <person name="Skrede I."/>
            <person name="Drula E."/>
            <person name="Henrissat B."/>
            <person name="Morin E."/>
            <person name="Kohler A."/>
            <person name="Barry K."/>
            <person name="LaButti K."/>
            <person name="Morin E."/>
            <person name="Salamov A."/>
            <person name="Lipzen A."/>
            <person name="Mereny Z."/>
            <person name="Hegedus B."/>
            <person name="Baldrian P."/>
            <person name="Stursova M."/>
            <person name="Weitz H."/>
            <person name="Taylor A."/>
            <person name="Grigoriev I.V."/>
            <person name="Nagy L.G."/>
            <person name="Martin F."/>
            <person name="Kauserud H."/>
        </authorList>
    </citation>
    <scope>NUCLEOTIDE SEQUENCE</scope>
    <source>
        <strain evidence="3">CBHHK002</strain>
    </source>
</reference>